<keyword evidence="2" id="KW-1185">Reference proteome</keyword>
<comment type="caution">
    <text evidence="1">The sequence shown here is derived from an EMBL/GenBank/DDBJ whole genome shotgun (WGS) entry which is preliminary data.</text>
</comment>
<dbReference type="Proteomes" id="UP000265520">
    <property type="component" value="Unassembled WGS sequence"/>
</dbReference>
<sequence>FPVVGAASVSSPHDPVTTVCFVSVQI</sequence>
<evidence type="ECO:0000313" key="2">
    <source>
        <dbReference type="Proteomes" id="UP000265520"/>
    </source>
</evidence>
<dbReference type="AlphaFoldDB" id="A0A392RE56"/>
<evidence type="ECO:0000313" key="1">
    <source>
        <dbReference type="EMBL" id="MCI34116.1"/>
    </source>
</evidence>
<reference evidence="1 2" key="1">
    <citation type="journal article" date="2018" name="Front. Plant Sci.">
        <title>Red Clover (Trifolium pratense) and Zigzag Clover (T. medium) - A Picture of Genomic Similarities and Differences.</title>
        <authorList>
            <person name="Dluhosova J."/>
            <person name="Istvanek J."/>
            <person name="Nedelnik J."/>
            <person name="Repkova J."/>
        </authorList>
    </citation>
    <scope>NUCLEOTIDE SEQUENCE [LARGE SCALE GENOMIC DNA]</scope>
    <source>
        <strain evidence="2">cv. 10/8</strain>
        <tissue evidence="1">Leaf</tissue>
    </source>
</reference>
<accession>A0A392RE56</accession>
<organism evidence="1 2">
    <name type="scientific">Trifolium medium</name>
    <dbReference type="NCBI Taxonomy" id="97028"/>
    <lineage>
        <taxon>Eukaryota</taxon>
        <taxon>Viridiplantae</taxon>
        <taxon>Streptophyta</taxon>
        <taxon>Embryophyta</taxon>
        <taxon>Tracheophyta</taxon>
        <taxon>Spermatophyta</taxon>
        <taxon>Magnoliopsida</taxon>
        <taxon>eudicotyledons</taxon>
        <taxon>Gunneridae</taxon>
        <taxon>Pentapetalae</taxon>
        <taxon>rosids</taxon>
        <taxon>fabids</taxon>
        <taxon>Fabales</taxon>
        <taxon>Fabaceae</taxon>
        <taxon>Papilionoideae</taxon>
        <taxon>50 kb inversion clade</taxon>
        <taxon>NPAAA clade</taxon>
        <taxon>Hologalegina</taxon>
        <taxon>IRL clade</taxon>
        <taxon>Trifolieae</taxon>
        <taxon>Trifolium</taxon>
    </lineage>
</organism>
<proteinExistence type="predicted"/>
<protein>
    <submittedName>
        <fullName evidence="1">Uncharacterized protein</fullName>
    </submittedName>
</protein>
<feature type="non-terminal residue" evidence="1">
    <location>
        <position position="1"/>
    </location>
</feature>
<name>A0A392RE56_9FABA</name>
<dbReference type="EMBL" id="LXQA010210734">
    <property type="protein sequence ID" value="MCI34116.1"/>
    <property type="molecule type" value="Genomic_DNA"/>
</dbReference>